<name>A0ABW1F628_9ACTN</name>
<evidence type="ECO:0000256" key="8">
    <source>
        <dbReference type="SAM" id="Phobius"/>
    </source>
</evidence>
<dbReference type="SUPFAM" id="SSF49478">
    <property type="entry name" value="Cna protein B-type domain"/>
    <property type="match status" value="1"/>
</dbReference>
<feature type="compositionally biased region" description="Low complexity" evidence="7">
    <location>
        <begin position="857"/>
        <end position="867"/>
    </location>
</feature>
<organism evidence="12 13">
    <name type="scientific">Kitasatospora aburaviensis</name>
    <dbReference type="NCBI Taxonomy" id="67265"/>
    <lineage>
        <taxon>Bacteria</taxon>
        <taxon>Bacillati</taxon>
        <taxon>Actinomycetota</taxon>
        <taxon>Actinomycetes</taxon>
        <taxon>Kitasatosporales</taxon>
        <taxon>Streptomycetaceae</taxon>
        <taxon>Kitasatospora</taxon>
    </lineage>
</organism>
<evidence type="ECO:0000256" key="1">
    <source>
        <dbReference type="ARBA" id="ARBA00004613"/>
    </source>
</evidence>
<evidence type="ECO:0000259" key="10">
    <source>
        <dbReference type="Pfam" id="PF17210"/>
    </source>
</evidence>
<evidence type="ECO:0000256" key="4">
    <source>
        <dbReference type="ARBA" id="ARBA00022525"/>
    </source>
</evidence>
<dbReference type="Proteomes" id="UP001596067">
    <property type="component" value="Unassembled WGS sequence"/>
</dbReference>
<feature type="domain" description="SpaA-like prealbumin fold" evidence="11">
    <location>
        <begin position="742"/>
        <end position="817"/>
    </location>
</feature>
<evidence type="ECO:0000256" key="6">
    <source>
        <dbReference type="ARBA" id="ARBA00023088"/>
    </source>
</evidence>
<comment type="similarity">
    <text evidence="2">Belongs to the serine-aspartate repeat-containing protein (SDr) family.</text>
</comment>
<dbReference type="RefSeq" id="WP_313767603.1">
    <property type="nucleotide sequence ID" value="NZ_BAAAVH010000065.1"/>
</dbReference>
<evidence type="ECO:0000256" key="2">
    <source>
        <dbReference type="ARBA" id="ARBA00007257"/>
    </source>
</evidence>
<evidence type="ECO:0000256" key="3">
    <source>
        <dbReference type="ARBA" id="ARBA00022512"/>
    </source>
</evidence>
<dbReference type="Gene3D" id="2.60.40.10">
    <property type="entry name" value="Immunoglobulins"/>
    <property type="match status" value="3"/>
</dbReference>
<comment type="caution">
    <text evidence="12">The sequence shown here is derived from an EMBL/GenBank/DDBJ whole genome shotgun (WGS) entry which is preliminary data.</text>
</comment>
<dbReference type="InterPro" id="IPR033764">
    <property type="entry name" value="Sdr_B"/>
</dbReference>
<dbReference type="PANTHER" id="PTHR36108">
    <property type="entry name" value="COLOSSIN-B-RELATED"/>
    <property type="match status" value="1"/>
</dbReference>
<sequence>MTTTLGQTAGAARGPDRRRSGALGGRTVGGAVALAVGIGACSLVAAPAAFPQTGDGTVTVRVVRAVDTDGVWTPGLEPGMAGVKVTLTDDGGTSITGTTAADGTVALAPAAAKLTGGKYRVQVVNPKPGTLFPAFASRQGLDGEPNRLSSNEEFVDLSGGKDVTYTTGLWNPGDYCQKNAPLVTTCQSASREGGAKRTLVSFPYSARGEDGVDVKVTNLATDAETGTLFGIAWNRADRRVFSSALAKRTTDYGPGGAGAIYVTDLAQKKTTLFTTVPDAGSTVHGDGTDDGFLAVPGKESLGGIKVTDDGKDLFVVNLHDRRLYRYNATVPTAPSPNAAYPIPDPGCPAAGDWRPFGLGLQDGTGYLGGVCSGESTGKTSDLRAVVLPFDLTTGVFGKAVLDQPLDYPRESTVGTGPCDGAGWFPWTDSYPTSQNGKPCGASTIAQPEPELGEIAFESDGSMLLAFRDRFGDRAPAGPTPGSASVVMSGGDLNKACPVNGTYVMDTNNGCGVTSRGTRFFDTSWGGHHNTAFAGMALSKVENTIAVSAFDPNHTALGYGTSFLQRNGKQDPRFGLRLNPSGVDSAPFGKGASMGDLEVLCDQAPLQIGNRVWYDPERTGIQSPGQKPVPGATVNLYDEAGKVVGTTKTTARGEYYFDDSNVTGGLKPHTKYTVRLDNPADYAKGGPLYQWVPTDADVGDNHFVDSKGVVPAGGTYVERALTTGGPGENDHTYDFGFRQKEGALRLVKHDQDGKPLAGAKFRLWKETNGTSGLQSTGDKPDTAVGDPCTTGADGTCRGSGAAGTYYWQELSPPEGYAAPEVTVFGPLVLNADNLDAGVEVTAVNRLIPTPTPTPTPTATPTGTSSPTPTGQPTPTPAPTGPAPAVPAPTMPPPAPPAVPAPVPGSHLPSTGAGQGIPVMLAGAGTLTVLGAALVLVARRRRAGQQ</sequence>
<dbReference type="Pfam" id="PF17210">
    <property type="entry name" value="SdrD_B"/>
    <property type="match status" value="1"/>
</dbReference>
<reference evidence="13" key="1">
    <citation type="journal article" date="2019" name="Int. J. Syst. Evol. Microbiol.">
        <title>The Global Catalogue of Microorganisms (GCM) 10K type strain sequencing project: providing services to taxonomists for standard genome sequencing and annotation.</title>
        <authorList>
            <consortium name="The Broad Institute Genomics Platform"/>
            <consortium name="The Broad Institute Genome Sequencing Center for Infectious Disease"/>
            <person name="Wu L."/>
            <person name="Ma J."/>
        </authorList>
    </citation>
    <scope>NUCLEOTIDE SEQUENCE [LARGE SCALE GENOMIC DNA]</scope>
    <source>
        <strain evidence="13">CGMCC 4.1469</strain>
    </source>
</reference>
<protein>
    <submittedName>
        <fullName evidence="12">SdrD B-like domain-containing protein</fullName>
    </submittedName>
</protein>
<dbReference type="EMBL" id="JBHSOD010000054">
    <property type="protein sequence ID" value="MFC5889270.1"/>
    <property type="molecule type" value="Genomic_DNA"/>
</dbReference>
<feature type="transmembrane region" description="Helical" evidence="8">
    <location>
        <begin position="915"/>
        <end position="936"/>
    </location>
</feature>
<feature type="region of interest" description="Disordered" evidence="7">
    <location>
        <begin position="844"/>
        <end position="908"/>
    </location>
</feature>
<evidence type="ECO:0000259" key="11">
    <source>
        <dbReference type="Pfam" id="PF17802"/>
    </source>
</evidence>
<dbReference type="Pfam" id="PF17802">
    <property type="entry name" value="SpaA"/>
    <property type="match status" value="1"/>
</dbReference>
<keyword evidence="13" id="KW-1185">Reference proteome</keyword>
<keyword evidence="5" id="KW-0732">Signal</keyword>
<feature type="domain" description="SD-repeat containing protein B" evidence="10">
    <location>
        <begin position="606"/>
        <end position="736"/>
    </location>
</feature>
<evidence type="ECO:0000259" key="9">
    <source>
        <dbReference type="Pfam" id="PF00746"/>
    </source>
</evidence>
<dbReference type="InterPro" id="IPR019931">
    <property type="entry name" value="LPXTG_anchor"/>
</dbReference>
<keyword evidence="3" id="KW-0134">Cell wall</keyword>
<proteinExistence type="inferred from homology"/>
<evidence type="ECO:0000313" key="12">
    <source>
        <dbReference type="EMBL" id="MFC5889270.1"/>
    </source>
</evidence>
<comment type="subcellular location">
    <subcellularLocation>
        <location evidence="1">Secreted</location>
    </subcellularLocation>
</comment>
<dbReference type="NCBIfam" id="TIGR01167">
    <property type="entry name" value="LPXTG_anchor"/>
    <property type="match status" value="1"/>
</dbReference>
<dbReference type="SUPFAM" id="SSF50974">
    <property type="entry name" value="Nitrous oxide reductase, N-terminal domain"/>
    <property type="match status" value="1"/>
</dbReference>
<keyword evidence="8" id="KW-0472">Membrane</keyword>
<feature type="compositionally biased region" description="Pro residues" evidence="7">
    <location>
        <begin position="868"/>
        <end position="901"/>
    </location>
</feature>
<evidence type="ECO:0000313" key="13">
    <source>
        <dbReference type="Proteomes" id="UP001596067"/>
    </source>
</evidence>
<keyword evidence="4" id="KW-0964">Secreted</keyword>
<dbReference type="InterPro" id="IPR013783">
    <property type="entry name" value="Ig-like_fold"/>
</dbReference>
<feature type="domain" description="Gram-positive cocci surface proteins LPxTG" evidence="9">
    <location>
        <begin position="904"/>
        <end position="939"/>
    </location>
</feature>
<dbReference type="Pfam" id="PF00746">
    <property type="entry name" value="Gram_pos_anchor"/>
    <property type="match status" value="1"/>
</dbReference>
<evidence type="ECO:0000256" key="7">
    <source>
        <dbReference type="SAM" id="MobiDB-lite"/>
    </source>
</evidence>
<dbReference type="PANTHER" id="PTHR36108:SF13">
    <property type="entry name" value="COLOSSIN-B-RELATED"/>
    <property type="match status" value="1"/>
</dbReference>
<keyword evidence="6" id="KW-0572">Peptidoglycan-anchor</keyword>
<dbReference type="InterPro" id="IPR041033">
    <property type="entry name" value="SpaA_PFL_dom_1"/>
</dbReference>
<gene>
    <name evidence="12" type="ORF">ACFP0N_30295</name>
</gene>
<keyword evidence="8" id="KW-0812">Transmembrane</keyword>
<dbReference type="InterPro" id="IPR011045">
    <property type="entry name" value="N2O_reductase_N"/>
</dbReference>
<accession>A0ABW1F628</accession>
<keyword evidence="8" id="KW-1133">Transmembrane helix</keyword>
<dbReference type="SUPFAM" id="SSF117074">
    <property type="entry name" value="Hypothetical protein PA1324"/>
    <property type="match status" value="1"/>
</dbReference>
<feature type="region of interest" description="Disordered" evidence="7">
    <location>
        <begin position="1"/>
        <end position="23"/>
    </location>
</feature>
<evidence type="ECO:0000256" key="5">
    <source>
        <dbReference type="ARBA" id="ARBA00022729"/>
    </source>
</evidence>